<keyword evidence="2" id="KW-1185">Reference proteome</keyword>
<accession>A0ABS0J810</accession>
<dbReference type="Proteomes" id="UP001194469">
    <property type="component" value="Unassembled WGS sequence"/>
</dbReference>
<evidence type="ECO:0000313" key="2">
    <source>
        <dbReference type="Proteomes" id="UP001194469"/>
    </source>
</evidence>
<proteinExistence type="predicted"/>
<dbReference type="EMBL" id="VRYY01000616">
    <property type="protein sequence ID" value="MBG3878526.1"/>
    <property type="molecule type" value="Genomic_DNA"/>
</dbReference>
<reference evidence="1 2" key="1">
    <citation type="submission" date="2019-08" db="EMBL/GenBank/DDBJ databases">
        <authorList>
            <person name="Luo N."/>
        </authorList>
    </citation>
    <scope>NUCLEOTIDE SEQUENCE [LARGE SCALE GENOMIC DNA]</scope>
    <source>
        <strain evidence="1 2">NCIMB 9442</strain>
    </source>
</reference>
<dbReference type="RefSeq" id="WP_196610415.1">
    <property type="nucleotide sequence ID" value="NZ_VRYY01000616.1"/>
</dbReference>
<evidence type="ECO:0000313" key="1">
    <source>
        <dbReference type="EMBL" id="MBG3878526.1"/>
    </source>
</evidence>
<name>A0ABS0J810_9BACT</name>
<sequence>GGQSGGQPAADAAAPSLLSGGTAPAGRCGYCTHRIFGRGKIVQHLPPDKYRVNFPGFGLKVIMAEYLTLESD</sequence>
<feature type="non-terminal residue" evidence="1">
    <location>
        <position position="1"/>
    </location>
</feature>
<comment type="caution">
    <text evidence="1">The sequence shown here is derived from an EMBL/GenBank/DDBJ whole genome shotgun (WGS) entry which is preliminary data.</text>
</comment>
<organism evidence="1 2">
    <name type="scientific">Nitratidesulfovibrio oxamicus</name>
    <dbReference type="NCBI Taxonomy" id="32016"/>
    <lineage>
        <taxon>Bacteria</taxon>
        <taxon>Pseudomonadati</taxon>
        <taxon>Thermodesulfobacteriota</taxon>
        <taxon>Desulfovibrionia</taxon>
        <taxon>Desulfovibrionales</taxon>
        <taxon>Desulfovibrionaceae</taxon>
        <taxon>Nitratidesulfovibrio</taxon>
    </lineage>
</organism>
<protein>
    <submittedName>
        <fullName evidence="1">Uncharacterized protein</fullName>
    </submittedName>
</protein>
<gene>
    <name evidence="1" type="ORF">FVW20_16285</name>
</gene>